<dbReference type="Proteomes" id="UP000683213">
    <property type="component" value="Unassembled WGS sequence"/>
</dbReference>
<protein>
    <recommendedName>
        <fullName evidence="4">Protein translation factor SUI1 homolog</fullName>
    </recommendedName>
</protein>
<dbReference type="InterPro" id="IPR005872">
    <property type="entry name" value="SUI1_arc_bac"/>
</dbReference>
<evidence type="ECO:0000313" key="7">
    <source>
        <dbReference type="EMBL" id="MBS3059353.1"/>
    </source>
</evidence>
<name>A0A7J4IS98_9ARCH</name>
<dbReference type="GO" id="GO:0003729">
    <property type="term" value="F:mRNA binding"/>
    <property type="evidence" value="ECO:0007669"/>
    <property type="project" value="TreeGrafter"/>
</dbReference>
<reference evidence="7" key="2">
    <citation type="submission" date="2021-03" db="EMBL/GenBank/DDBJ databases">
        <authorList>
            <person name="Jaffe A."/>
        </authorList>
    </citation>
    <scope>NUCLEOTIDE SEQUENCE</scope>
    <source>
        <strain evidence="7">RIFCSPHIGHO2_01_FULL_GW2011_AR10_43_9</strain>
    </source>
</reference>
<gene>
    <name evidence="6" type="primary">yciH</name>
    <name evidence="6" type="ORF">HA237_03105</name>
    <name evidence="7" type="ORF">J4224_02915</name>
</gene>
<accession>A0A7J4IS98</accession>
<dbReference type="InterPro" id="IPR050318">
    <property type="entry name" value="DENR/SUI1_TIF"/>
</dbReference>
<dbReference type="PIRSF" id="PIRSF037511">
    <property type="entry name" value="Transl_init_SUI1_pro"/>
    <property type="match status" value="1"/>
</dbReference>
<dbReference type="CDD" id="cd11567">
    <property type="entry name" value="YciH_like"/>
    <property type="match status" value="1"/>
</dbReference>
<dbReference type="GO" id="GO:0003743">
    <property type="term" value="F:translation initiation factor activity"/>
    <property type="evidence" value="ECO:0007669"/>
    <property type="project" value="UniProtKB-UniRule"/>
</dbReference>
<dbReference type="GO" id="GO:0002188">
    <property type="term" value="P:translation reinitiation"/>
    <property type="evidence" value="ECO:0007669"/>
    <property type="project" value="UniProtKB-UniRule"/>
</dbReference>
<reference evidence="7" key="3">
    <citation type="submission" date="2021-05" db="EMBL/GenBank/DDBJ databases">
        <title>Protein family content uncovers lineage relationships and bacterial pathway maintenance mechanisms in DPANN archaea.</title>
        <authorList>
            <person name="Castelle C.J."/>
            <person name="Meheust R."/>
            <person name="Jaffe A.L."/>
            <person name="Seitz K."/>
            <person name="Gong X."/>
            <person name="Baker B.J."/>
            <person name="Banfield J.F."/>
        </authorList>
    </citation>
    <scope>NUCLEOTIDE SEQUENCE</scope>
    <source>
        <strain evidence="7">RIFCSPHIGHO2_01_FULL_GW2011_AR10_43_9</strain>
    </source>
</reference>
<dbReference type="PANTHER" id="PTHR12789:SF0">
    <property type="entry name" value="DENSITY-REGULATED PROTEIN"/>
    <property type="match status" value="1"/>
</dbReference>
<dbReference type="InterPro" id="IPR001950">
    <property type="entry name" value="SUI1"/>
</dbReference>
<dbReference type="PROSITE" id="PS50296">
    <property type="entry name" value="SUI1"/>
    <property type="match status" value="1"/>
</dbReference>
<dbReference type="Proteomes" id="UP000577419">
    <property type="component" value="Unassembled WGS sequence"/>
</dbReference>
<comment type="caution">
    <text evidence="6">The sequence shown here is derived from an EMBL/GenBank/DDBJ whole genome shotgun (WGS) entry which is preliminary data.</text>
</comment>
<evidence type="ECO:0000256" key="3">
    <source>
        <dbReference type="ARBA" id="ARBA00022917"/>
    </source>
</evidence>
<evidence type="ECO:0000259" key="5">
    <source>
        <dbReference type="PROSITE" id="PS50296"/>
    </source>
</evidence>
<proteinExistence type="inferred from homology"/>
<dbReference type="AlphaFoldDB" id="A0A7J4IS98"/>
<dbReference type="EMBL" id="DUFG01000017">
    <property type="protein sequence ID" value="HIH08332.1"/>
    <property type="molecule type" value="Genomic_DNA"/>
</dbReference>
<evidence type="ECO:0000256" key="4">
    <source>
        <dbReference type="PIRNR" id="PIRNR037511"/>
    </source>
</evidence>
<evidence type="ECO:0000313" key="6">
    <source>
        <dbReference type="EMBL" id="HIH08332.1"/>
    </source>
</evidence>
<dbReference type="GO" id="GO:0001731">
    <property type="term" value="P:formation of translation preinitiation complex"/>
    <property type="evidence" value="ECO:0007669"/>
    <property type="project" value="UniProtKB-UniRule"/>
</dbReference>
<evidence type="ECO:0000313" key="8">
    <source>
        <dbReference type="Proteomes" id="UP000577419"/>
    </source>
</evidence>
<sequence>MEGICEMCGLPKNLCVCGEISKETQKIKIRAVKRRFGKMVTLVMGVEDVKEAKELAKALKRKLACGGTTRGTEIELQGEHLKRVKEVLLQEGYKEELIDA</sequence>
<dbReference type="Gene3D" id="3.30.780.10">
    <property type="entry name" value="SUI1-like domain"/>
    <property type="match status" value="1"/>
</dbReference>
<dbReference type="PANTHER" id="PTHR12789">
    <property type="entry name" value="DENSITY-REGULATED PROTEIN HOMOLOG"/>
    <property type="match status" value="1"/>
</dbReference>
<organism evidence="6 8">
    <name type="scientific">Candidatus Iainarchaeum sp</name>
    <dbReference type="NCBI Taxonomy" id="3101447"/>
    <lineage>
        <taxon>Archaea</taxon>
        <taxon>Candidatus Iainarchaeota</taxon>
        <taxon>Candidatus Iainarchaeia</taxon>
        <taxon>Candidatus Iainarchaeales</taxon>
        <taxon>Candidatus Iainarchaeaceae</taxon>
        <taxon>Candidatus Iainarchaeum</taxon>
    </lineage>
</organism>
<dbReference type="EMBL" id="JAGVWF010000038">
    <property type="protein sequence ID" value="MBS3059353.1"/>
    <property type="molecule type" value="Genomic_DNA"/>
</dbReference>
<reference evidence="8" key="1">
    <citation type="journal article" date="2020" name="bioRxiv">
        <title>A rank-normalized archaeal taxonomy based on genome phylogeny resolves widespread incomplete and uneven classifications.</title>
        <authorList>
            <person name="Rinke C."/>
            <person name="Chuvochina M."/>
            <person name="Mussig A.J."/>
            <person name="Chaumeil P.-A."/>
            <person name="Waite D.W."/>
            <person name="Whitman W.B."/>
            <person name="Parks D.H."/>
            <person name="Hugenholtz P."/>
        </authorList>
    </citation>
    <scope>NUCLEOTIDE SEQUENCE [LARGE SCALE GENOMIC DNA]</scope>
</reference>
<dbReference type="SUPFAM" id="SSF55159">
    <property type="entry name" value="eIF1-like"/>
    <property type="match status" value="1"/>
</dbReference>
<dbReference type="NCBIfam" id="NF002096">
    <property type="entry name" value="PRK00939.1"/>
    <property type="match status" value="1"/>
</dbReference>
<feature type="domain" description="SUI1" evidence="5">
    <location>
        <begin position="27"/>
        <end position="92"/>
    </location>
</feature>
<evidence type="ECO:0000256" key="1">
    <source>
        <dbReference type="ARBA" id="ARBA00005422"/>
    </source>
</evidence>
<comment type="similarity">
    <text evidence="1 4">Belongs to the SUI1 family.</text>
</comment>
<keyword evidence="2 4" id="KW-0810">Translation regulation</keyword>
<keyword evidence="3 4" id="KW-0648">Protein biosynthesis</keyword>
<dbReference type="Pfam" id="PF01253">
    <property type="entry name" value="SUI1"/>
    <property type="match status" value="1"/>
</dbReference>
<evidence type="ECO:0000256" key="2">
    <source>
        <dbReference type="ARBA" id="ARBA00022845"/>
    </source>
</evidence>
<dbReference type="InterPro" id="IPR036877">
    <property type="entry name" value="SUI1_dom_sf"/>
</dbReference>
<dbReference type="GO" id="GO:0006417">
    <property type="term" value="P:regulation of translation"/>
    <property type="evidence" value="ECO:0007669"/>
    <property type="project" value="UniProtKB-KW"/>
</dbReference>